<keyword evidence="4" id="KW-0472">Membrane</keyword>
<sequence length="319" mass="36316">MKVSVCITVYNEAKSIRALLESLLSQSKKPDEIVIVDGGSSDKTVEIIRHLQKKDKRIILLVQKCTRAEGRNLSVELAKNEIVAITDADCIAKRKWLERITEPFNNSNADISAGFYEMKSKNTLQRAESVFLGVNPNDFDISFLPSTRSIAFRKAIWEEIGGFPESKDNSAEDTDFNYKAVKLGARYARVKNARVEWSMPPTFKSFIKKIRDYAMWDAKYGIWWHPAKKLASHNIKVLAVYMRYLIGLILILLTINHQSLVIIPFILLLLYNVWSFRKVFIKTNDLKAGLWGIPLQFATDLAVMSGFLQGIIKHGSNKD</sequence>
<dbReference type="PANTHER" id="PTHR43630:SF1">
    <property type="entry name" value="POLY-BETA-1,6-N-ACETYL-D-GLUCOSAMINE SYNTHASE"/>
    <property type="match status" value="1"/>
</dbReference>
<feature type="transmembrane region" description="Helical" evidence="4">
    <location>
        <begin position="244"/>
        <end position="271"/>
    </location>
</feature>
<dbReference type="STRING" id="1618570.UT08_C0004G0070"/>
<keyword evidence="2" id="KW-0328">Glycosyltransferase</keyword>
<dbReference type="Pfam" id="PF00535">
    <property type="entry name" value="Glycos_transf_2"/>
    <property type="match status" value="1"/>
</dbReference>
<dbReference type="SUPFAM" id="SSF53448">
    <property type="entry name" value="Nucleotide-diphospho-sugar transferases"/>
    <property type="match status" value="1"/>
</dbReference>
<keyword evidence="4" id="KW-1133">Transmembrane helix</keyword>
<dbReference type="Proteomes" id="UP000034081">
    <property type="component" value="Unassembled WGS sequence"/>
</dbReference>
<dbReference type="GO" id="GO:0016757">
    <property type="term" value="F:glycosyltransferase activity"/>
    <property type="evidence" value="ECO:0007669"/>
    <property type="project" value="UniProtKB-KW"/>
</dbReference>
<comment type="caution">
    <text evidence="7">The sequence shown here is derived from an EMBL/GenBank/DDBJ whole genome shotgun (WGS) entry which is preliminary data.</text>
</comment>
<gene>
    <name evidence="7" type="ORF">UT08_C0004G0070</name>
</gene>
<evidence type="ECO:0000259" key="5">
    <source>
        <dbReference type="Pfam" id="PF00535"/>
    </source>
</evidence>
<evidence type="ECO:0000313" key="7">
    <source>
        <dbReference type="EMBL" id="KKQ85758.1"/>
    </source>
</evidence>
<dbReference type="Pfam" id="PF13632">
    <property type="entry name" value="Glyco_trans_2_3"/>
    <property type="match status" value="1"/>
</dbReference>
<dbReference type="Gene3D" id="3.90.550.10">
    <property type="entry name" value="Spore Coat Polysaccharide Biosynthesis Protein SpsA, Chain A"/>
    <property type="match status" value="1"/>
</dbReference>
<evidence type="ECO:0000313" key="8">
    <source>
        <dbReference type="Proteomes" id="UP000034081"/>
    </source>
</evidence>
<evidence type="ECO:0000259" key="6">
    <source>
        <dbReference type="Pfam" id="PF13632"/>
    </source>
</evidence>
<feature type="transmembrane region" description="Helical" evidence="4">
    <location>
        <begin position="291"/>
        <end position="312"/>
    </location>
</feature>
<evidence type="ECO:0000256" key="3">
    <source>
        <dbReference type="ARBA" id="ARBA00022679"/>
    </source>
</evidence>
<feature type="domain" description="Glycosyltransferase 2-like" evidence="6">
    <location>
        <begin position="147"/>
        <end position="270"/>
    </location>
</feature>
<comment type="similarity">
    <text evidence="1">Belongs to the glycosyltransferase 2 family.</text>
</comment>
<evidence type="ECO:0000256" key="2">
    <source>
        <dbReference type="ARBA" id="ARBA00022676"/>
    </source>
</evidence>
<evidence type="ECO:0000256" key="1">
    <source>
        <dbReference type="ARBA" id="ARBA00006739"/>
    </source>
</evidence>
<accession>A0A0G0L1C6</accession>
<feature type="domain" description="Glycosyltransferase 2-like" evidence="5">
    <location>
        <begin position="4"/>
        <end position="128"/>
    </location>
</feature>
<proteinExistence type="inferred from homology"/>
<keyword evidence="3" id="KW-0808">Transferase</keyword>
<dbReference type="PATRIC" id="fig|1618570.3.peg.481"/>
<dbReference type="InterPro" id="IPR029044">
    <property type="entry name" value="Nucleotide-diphossugar_trans"/>
</dbReference>
<name>A0A0G0L1C6_9BACT</name>
<dbReference type="AlphaFoldDB" id="A0A0G0L1C6"/>
<protein>
    <recommendedName>
        <fullName evidence="5 6">Glycosyltransferase 2-like domain-containing protein</fullName>
    </recommendedName>
</protein>
<organism evidence="7 8">
    <name type="scientific">Candidatus Woesebacteria bacterium GW2011_GWB1_38_8</name>
    <dbReference type="NCBI Taxonomy" id="1618570"/>
    <lineage>
        <taxon>Bacteria</taxon>
        <taxon>Candidatus Woeseibacteriota</taxon>
    </lineage>
</organism>
<dbReference type="EMBL" id="LBVL01000004">
    <property type="protein sequence ID" value="KKQ85758.1"/>
    <property type="molecule type" value="Genomic_DNA"/>
</dbReference>
<dbReference type="InterPro" id="IPR001173">
    <property type="entry name" value="Glyco_trans_2-like"/>
</dbReference>
<dbReference type="PANTHER" id="PTHR43630">
    <property type="entry name" value="POLY-BETA-1,6-N-ACETYL-D-GLUCOSAMINE SYNTHASE"/>
    <property type="match status" value="1"/>
</dbReference>
<keyword evidence="4" id="KW-0812">Transmembrane</keyword>
<evidence type="ECO:0000256" key="4">
    <source>
        <dbReference type="SAM" id="Phobius"/>
    </source>
</evidence>
<reference evidence="7 8" key="1">
    <citation type="journal article" date="2015" name="Nature">
        <title>rRNA introns, odd ribosomes, and small enigmatic genomes across a large radiation of phyla.</title>
        <authorList>
            <person name="Brown C.T."/>
            <person name="Hug L.A."/>
            <person name="Thomas B.C."/>
            <person name="Sharon I."/>
            <person name="Castelle C.J."/>
            <person name="Singh A."/>
            <person name="Wilkins M.J."/>
            <person name="Williams K.H."/>
            <person name="Banfield J.F."/>
        </authorList>
    </citation>
    <scope>NUCLEOTIDE SEQUENCE [LARGE SCALE GENOMIC DNA]</scope>
</reference>